<dbReference type="InterPro" id="IPR050248">
    <property type="entry name" value="Polysacc_deacetylase_ArnD"/>
</dbReference>
<dbReference type="Gene3D" id="3.90.640.30">
    <property type="match status" value="1"/>
</dbReference>
<reference evidence="5" key="1">
    <citation type="journal article" date="2019" name="Int. J. Syst. Evol. Microbiol.">
        <title>The Global Catalogue of Microorganisms (GCM) 10K type strain sequencing project: providing services to taxonomists for standard genome sequencing and annotation.</title>
        <authorList>
            <consortium name="The Broad Institute Genomics Platform"/>
            <consortium name="The Broad Institute Genome Sequencing Center for Infectious Disease"/>
            <person name="Wu L."/>
            <person name="Ma J."/>
        </authorList>
    </citation>
    <scope>NUCLEOTIDE SEQUENCE [LARGE SCALE GENOMIC DNA]</scope>
    <source>
        <strain evidence="5">CCUG 67170</strain>
    </source>
</reference>
<dbReference type="InterPro" id="IPR040802">
    <property type="entry name" value="PgdA_N"/>
</dbReference>
<protein>
    <submittedName>
        <fullName evidence="4">Polysaccharide deacetylase family protein</fullName>
    </submittedName>
</protein>
<dbReference type="CDD" id="cd10954">
    <property type="entry name" value="CE4_CtAXE_like"/>
    <property type="match status" value="1"/>
</dbReference>
<dbReference type="Pfam" id="PF01522">
    <property type="entry name" value="Polysacc_deac_1"/>
    <property type="match status" value="1"/>
</dbReference>
<name>A0ABV8CW70_9STRE</name>
<feature type="domain" description="NodB homology" evidence="3">
    <location>
        <begin position="272"/>
        <end position="446"/>
    </location>
</feature>
<dbReference type="SUPFAM" id="SSF88713">
    <property type="entry name" value="Glycoside hydrolase/deacetylase"/>
    <property type="match status" value="1"/>
</dbReference>
<proteinExistence type="predicted"/>
<evidence type="ECO:0000313" key="5">
    <source>
        <dbReference type="Proteomes" id="UP001595807"/>
    </source>
</evidence>
<evidence type="ECO:0000256" key="1">
    <source>
        <dbReference type="ARBA" id="ARBA00022723"/>
    </source>
</evidence>
<gene>
    <name evidence="4" type="ORF">ACFORF_04720</name>
</gene>
<sequence>MKKHIWKILLGVNLLLLFEAGYWGWNLWQEKLVNDARQERLDKVSASEKSLSNSKGSNERRSGTIDHTYVSLAYPIGTQSKPIPLIEERMNTYVEEKYGKSLNVASVTHAVYVDSTVSDTSFEGVKHYELEARTYEDNDKEFVQTASEVFQSYDLKVDGQIFNLSDLFVDQEQFKELLLTRTQKELSVQDFYPEDAEYQIQRLSQMDINQLKYTYENANLTIILPSNIGAVSQVQFAISELFPIINETYLKGDDLIAYQDYLVKERLAEGPKRIALTFDDGPNPTTTTQILDVLAKYNVKATFFVIGSKVTGNEAIIKREVSDGHEIGNHTWSHPILTQLTQADIQDEVNMTNQAIQAASGQAPKTIRPPYGATNATVAAASGLPEVLWTVDTRDWENHNPAQILANVKTYARPNGVILMHDIHQETANAVESVILYLQSEGYEFVTVSELYGY</sequence>
<dbReference type="EMBL" id="JBHRZV010000032">
    <property type="protein sequence ID" value="MFC3927910.1"/>
    <property type="molecule type" value="Genomic_DNA"/>
</dbReference>
<evidence type="ECO:0000313" key="4">
    <source>
        <dbReference type="EMBL" id="MFC3927910.1"/>
    </source>
</evidence>
<evidence type="ECO:0000259" key="3">
    <source>
        <dbReference type="PROSITE" id="PS51677"/>
    </source>
</evidence>
<dbReference type="SUPFAM" id="SSF144015">
    <property type="entry name" value="Peptidoglycan deacetylase N-terminal noncatalytic region"/>
    <property type="match status" value="1"/>
</dbReference>
<dbReference type="PANTHER" id="PTHR10587:SF133">
    <property type="entry name" value="CHITIN DEACETYLASE 1-RELATED"/>
    <property type="match status" value="1"/>
</dbReference>
<comment type="caution">
    <text evidence="4">The sequence shown here is derived from an EMBL/GenBank/DDBJ whole genome shotgun (WGS) entry which is preliminary data.</text>
</comment>
<dbReference type="PROSITE" id="PS51677">
    <property type="entry name" value="NODB"/>
    <property type="match status" value="1"/>
</dbReference>
<keyword evidence="5" id="KW-1185">Reference proteome</keyword>
<evidence type="ECO:0000256" key="2">
    <source>
        <dbReference type="ARBA" id="ARBA00022801"/>
    </source>
</evidence>
<organism evidence="4 5">
    <name type="scientific">Streptococcus caprae</name>
    <dbReference type="NCBI Taxonomy" id="1640501"/>
    <lineage>
        <taxon>Bacteria</taxon>
        <taxon>Bacillati</taxon>
        <taxon>Bacillota</taxon>
        <taxon>Bacilli</taxon>
        <taxon>Lactobacillales</taxon>
        <taxon>Streptococcaceae</taxon>
        <taxon>Streptococcus</taxon>
    </lineage>
</organism>
<dbReference type="InterPro" id="IPR002509">
    <property type="entry name" value="NODB_dom"/>
</dbReference>
<dbReference type="Pfam" id="PF18627">
    <property type="entry name" value="PgdA_N"/>
    <property type="match status" value="1"/>
</dbReference>
<dbReference type="Gene3D" id="3.20.20.370">
    <property type="entry name" value="Glycoside hydrolase/deacetylase"/>
    <property type="match status" value="1"/>
</dbReference>
<dbReference type="RefSeq" id="WP_380425969.1">
    <property type="nucleotide sequence ID" value="NZ_JBHRZV010000032.1"/>
</dbReference>
<accession>A0ABV8CW70</accession>
<dbReference type="PANTHER" id="PTHR10587">
    <property type="entry name" value="GLYCOSYL TRANSFERASE-RELATED"/>
    <property type="match status" value="1"/>
</dbReference>
<dbReference type="Proteomes" id="UP001595807">
    <property type="component" value="Unassembled WGS sequence"/>
</dbReference>
<dbReference type="InterPro" id="IPR011330">
    <property type="entry name" value="Glyco_hydro/deAcase_b/a-brl"/>
</dbReference>
<keyword evidence="2" id="KW-0378">Hydrolase</keyword>
<keyword evidence="1" id="KW-0479">Metal-binding</keyword>